<feature type="region of interest" description="Disordered" evidence="13">
    <location>
        <begin position="227"/>
        <end position="311"/>
    </location>
</feature>
<dbReference type="SUPFAM" id="SSF46785">
    <property type="entry name" value="Winged helix' DNA-binding domain"/>
    <property type="match status" value="1"/>
</dbReference>
<feature type="transmembrane region" description="Helical" evidence="14">
    <location>
        <begin position="91"/>
        <end position="113"/>
    </location>
</feature>
<evidence type="ECO:0000256" key="7">
    <source>
        <dbReference type="ARBA" id="ARBA00022829"/>
    </source>
</evidence>
<evidence type="ECO:0000313" key="16">
    <source>
        <dbReference type="EMBL" id="CAB4814172.1"/>
    </source>
</evidence>
<protein>
    <submittedName>
        <fullName evidence="16">Unannotated protein</fullName>
    </submittedName>
</protein>
<dbReference type="GO" id="GO:0007059">
    <property type="term" value="P:chromosome segregation"/>
    <property type="evidence" value="ECO:0007669"/>
    <property type="project" value="UniProtKB-KW"/>
</dbReference>
<comment type="similarity">
    <text evidence="2">Belongs to the FtsK/SpoIIIE/SftA family.</text>
</comment>
<dbReference type="GO" id="GO:0051301">
    <property type="term" value="P:cell division"/>
    <property type="evidence" value="ECO:0007669"/>
    <property type="project" value="UniProtKB-KW"/>
</dbReference>
<dbReference type="InterPro" id="IPR018541">
    <property type="entry name" value="Ftsk_gamma"/>
</dbReference>
<dbReference type="InterPro" id="IPR002543">
    <property type="entry name" value="FtsK_dom"/>
</dbReference>
<reference evidence="16" key="1">
    <citation type="submission" date="2020-05" db="EMBL/GenBank/DDBJ databases">
        <authorList>
            <person name="Chiriac C."/>
            <person name="Salcher M."/>
            <person name="Ghai R."/>
            <person name="Kavagutti S V."/>
        </authorList>
    </citation>
    <scope>NUCLEOTIDE SEQUENCE</scope>
</reference>
<dbReference type="GO" id="GO:0005524">
    <property type="term" value="F:ATP binding"/>
    <property type="evidence" value="ECO:0007669"/>
    <property type="project" value="UniProtKB-KW"/>
</dbReference>
<evidence type="ECO:0000256" key="2">
    <source>
        <dbReference type="ARBA" id="ARBA00006474"/>
    </source>
</evidence>
<comment type="subcellular location">
    <subcellularLocation>
        <location evidence="1">Cell membrane</location>
        <topology evidence="1">Multi-pass membrane protein</topology>
    </subcellularLocation>
</comment>
<dbReference type="InterPro" id="IPR025199">
    <property type="entry name" value="FtsK_4TM"/>
</dbReference>
<dbReference type="PANTHER" id="PTHR22683">
    <property type="entry name" value="SPORULATION PROTEIN RELATED"/>
    <property type="match status" value="1"/>
</dbReference>
<dbReference type="Pfam" id="PF17854">
    <property type="entry name" value="FtsK_alpha"/>
    <property type="match status" value="1"/>
</dbReference>
<feature type="domain" description="FtsK" evidence="15">
    <location>
        <begin position="445"/>
        <end position="645"/>
    </location>
</feature>
<dbReference type="Pfam" id="PF09397">
    <property type="entry name" value="FtsK_gamma"/>
    <property type="match status" value="1"/>
</dbReference>
<dbReference type="SMART" id="SM00843">
    <property type="entry name" value="Ftsk_gamma"/>
    <property type="match status" value="1"/>
</dbReference>
<evidence type="ECO:0000256" key="4">
    <source>
        <dbReference type="ARBA" id="ARBA00022618"/>
    </source>
</evidence>
<feature type="compositionally biased region" description="Basic and acidic residues" evidence="13">
    <location>
        <begin position="31"/>
        <end position="52"/>
    </location>
</feature>
<dbReference type="PANTHER" id="PTHR22683:SF41">
    <property type="entry name" value="DNA TRANSLOCASE FTSK"/>
    <property type="match status" value="1"/>
</dbReference>
<dbReference type="SUPFAM" id="SSF52540">
    <property type="entry name" value="P-loop containing nucleoside triphosphate hydrolases"/>
    <property type="match status" value="1"/>
</dbReference>
<feature type="compositionally biased region" description="Polar residues" evidence="13">
    <location>
        <begin position="227"/>
        <end position="243"/>
    </location>
</feature>
<feature type="transmembrane region" description="Helical" evidence="14">
    <location>
        <begin position="125"/>
        <end position="144"/>
    </location>
</feature>
<organism evidence="16">
    <name type="scientific">freshwater metagenome</name>
    <dbReference type="NCBI Taxonomy" id="449393"/>
    <lineage>
        <taxon>unclassified sequences</taxon>
        <taxon>metagenomes</taxon>
        <taxon>ecological metagenomes</taxon>
    </lineage>
</organism>
<dbReference type="EMBL" id="CAFAAL010000154">
    <property type="protein sequence ID" value="CAB4814172.1"/>
    <property type="molecule type" value="Genomic_DNA"/>
</dbReference>
<name>A0A6J6YXG9_9ZZZZ</name>
<keyword evidence="9 14" id="KW-1133">Transmembrane helix</keyword>
<dbReference type="Pfam" id="PF13491">
    <property type="entry name" value="FtsK_4TM"/>
    <property type="match status" value="1"/>
</dbReference>
<keyword evidence="11 14" id="KW-0472">Membrane</keyword>
<dbReference type="Gene3D" id="3.40.50.300">
    <property type="entry name" value="P-loop containing nucleotide triphosphate hydrolases"/>
    <property type="match status" value="1"/>
</dbReference>
<feature type="transmembrane region" description="Helical" evidence="14">
    <location>
        <begin position="150"/>
        <end position="168"/>
    </location>
</feature>
<feature type="region of interest" description="Disordered" evidence="13">
    <location>
        <begin position="704"/>
        <end position="723"/>
    </location>
</feature>
<keyword evidence="10" id="KW-0238">DNA-binding</keyword>
<dbReference type="InterPro" id="IPR041027">
    <property type="entry name" value="FtsK_alpha"/>
</dbReference>
<evidence type="ECO:0000256" key="3">
    <source>
        <dbReference type="ARBA" id="ARBA00022475"/>
    </source>
</evidence>
<gene>
    <name evidence="16" type="ORF">UFOPK3004_01435</name>
</gene>
<keyword evidence="12" id="KW-0131">Cell cycle</keyword>
<evidence type="ECO:0000256" key="5">
    <source>
        <dbReference type="ARBA" id="ARBA00022692"/>
    </source>
</evidence>
<dbReference type="InterPro" id="IPR027417">
    <property type="entry name" value="P-loop_NTPase"/>
</dbReference>
<keyword evidence="6" id="KW-0547">Nucleotide-binding</keyword>
<feature type="compositionally biased region" description="Low complexity" evidence="13">
    <location>
        <begin position="704"/>
        <end position="713"/>
    </location>
</feature>
<keyword evidence="5 14" id="KW-0812">Transmembrane</keyword>
<dbReference type="Gene3D" id="1.10.10.10">
    <property type="entry name" value="Winged helix-like DNA-binding domain superfamily/Winged helix DNA-binding domain"/>
    <property type="match status" value="1"/>
</dbReference>
<accession>A0A6J6YXG9</accession>
<evidence type="ECO:0000256" key="9">
    <source>
        <dbReference type="ARBA" id="ARBA00022989"/>
    </source>
</evidence>
<feature type="compositionally biased region" description="Basic and acidic residues" evidence="13">
    <location>
        <begin position="276"/>
        <end position="286"/>
    </location>
</feature>
<proteinExistence type="inferred from homology"/>
<keyword evidence="8" id="KW-0067">ATP-binding</keyword>
<dbReference type="AlphaFoldDB" id="A0A6J6YXG9"/>
<sequence>MPERIRASLLAFGVMAAKKPAAKKPASRTKSASEDEVSKPTKREPRQSEVRQAIDGRQSEFSAIAFILLGIIVGLAVYLRLAGPVGRGADTALGCLLGLGRYALPPIFVAVGLSHLRGDESPNRMKLALGWGGVVLASLGILHVVKGPDAFTGVAALGGAGGWLGALLGQILGSAVGAIAAVLILTAICLGCSLLITSLSLKDTAIKISEISGKVFGGASSRMRSAAQNLSTLSTDKQDQQNVDEVYDDESDPTPPMFVVEPEDRRAAEVEVDEPEPVKPERKKPTAEVVTDEPHTQGQLDTGPSPKKGSWKLPPASFLVRSSKQAIDQAEVDQRGRDLEEALRAHGVDVRLVDKTVGPTVTRFELELGSGVKVARVTSLQKDIAYAMAATDVRILAPIPGKSAIGIEVPNKTRQLVSLGDLMASNESKVANHPLDVAMGKDIAGRSVFLNLATTPHLLIAGATGAGKSSGINCIITSILMRATPDQVKLILIDPKQVEMGQYARLPHLLTQPVTNPKKAANALAWAVKEMEKRYDLLFEMGYRDITGFNAAFDRGEIKAGVSSDREFERMHYIVVVVDELNDLMMVAARDVEESITRIAQKARAVGIHLIVATQRPSVNVITGVIKANVPARAAFAVSSQMDSRVILDQIGAEKLVGKGDMLLLPGNSSVAQRIQGCWVDEEEVRKVVAFWRDQSPTVQYVSGVEGEESSSSNAGGHSITDGVGDDASDEALLKRAMELVVRSQMGSTSMLQRKLGVGFARAGRLMDLLEQNGIVGPSIGSKAREVLMTVEEFEAL</sequence>
<evidence type="ECO:0000256" key="1">
    <source>
        <dbReference type="ARBA" id="ARBA00004651"/>
    </source>
</evidence>
<evidence type="ECO:0000256" key="14">
    <source>
        <dbReference type="SAM" id="Phobius"/>
    </source>
</evidence>
<evidence type="ECO:0000259" key="15">
    <source>
        <dbReference type="PROSITE" id="PS50901"/>
    </source>
</evidence>
<evidence type="ECO:0000256" key="13">
    <source>
        <dbReference type="SAM" id="MobiDB-lite"/>
    </source>
</evidence>
<dbReference type="InterPro" id="IPR036390">
    <property type="entry name" value="WH_DNA-bd_sf"/>
</dbReference>
<evidence type="ECO:0000256" key="12">
    <source>
        <dbReference type="ARBA" id="ARBA00023306"/>
    </source>
</evidence>
<dbReference type="Gene3D" id="3.30.980.40">
    <property type="match status" value="1"/>
</dbReference>
<evidence type="ECO:0000256" key="6">
    <source>
        <dbReference type="ARBA" id="ARBA00022741"/>
    </source>
</evidence>
<evidence type="ECO:0000256" key="11">
    <source>
        <dbReference type="ARBA" id="ARBA00023136"/>
    </source>
</evidence>
<dbReference type="PROSITE" id="PS50901">
    <property type="entry name" value="FTSK"/>
    <property type="match status" value="1"/>
</dbReference>
<evidence type="ECO:0000256" key="10">
    <source>
        <dbReference type="ARBA" id="ARBA00023125"/>
    </source>
</evidence>
<feature type="transmembrane region" description="Helical" evidence="14">
    <location>
        <begin position="61"/>
        <end position="79"/>
    </location>
</feature>
<dbReference type="Pfam" id="PF01580">
    <property type="entry name" value="FtsK_SpoIIIE"/>
    <property type="match status" value="1"/>
</dbReference>
<dbReference type="GO" id="GO:0003677">
    <property type="term" value="F:DNA binding"/>
    <property type="evidence" value="ECO:0007669"/>
    <property type="project" value="UniProtKB-KW"/>
</dbReference>
<evidence type="ECO:0000256" key="8">
    <source>
        <dbReference type="ARBA" id="ARBA00022840"/>
    </source>
</evidence>
<keyword evidence="3" id="KW-1003">Cell membrane</keyword>
<dbReference type="InterPro" id="IPR050206">
    <property type="entry name" value="FtsK/SpoIIIE/SftA"/>
</dbReference>
<feature type="region of interest" description="Disordered" evidence="13">
    <location>
        <begin position="18"/>
        <end position="52"/>
    </location>
</feature>
<feature type="transmembrane region" description="Helical" evidence="14">
    <location>
        <begin position="175"/>
        <end position="196"/>
    </location>
</feature>
<dbReference type="GO" id="GO:0005886">
    <property type="term" value="C:plasma membrane"/>
    <property type="evidence" value="ECO:0007669"/>
    <property type="project" value="UniProtKB-SubCell"/>
</dbReference>
<dbReference type="InterPro" id="IPR036388">
    <property type="entry name" value="WH-like_DNA-bd_sf"/>
</dbReference>
<keyword evidence="4" id="KW-0132">Cell division</keyword>
<keyword evidence="7" id="KW-0159">Chromosome partition</keyword>